<dbReference type="InterPro" id="IPR017757">
    <property type="entry name" value="Tscrpt_rep_BetI"/>
</dbReference>
<dbReference type="InterPro" id="IPR039538">
    <property type="entry name" value="BetI_C"/>
</dbReference>
<evidence type="ECO:0000256" key="8">
    <source>
        <dbReference type="PROSITE-ProRule" id="PRU00335"/>
    </source>
</evidence>
<comment type="function">
    <text evidence="6">Repressor involved in the biosynthesis of the osmoprotectant glycine betaine. It represses transcription of the choline transporter BetT and the genes of BetAB involved in the synthesis of glycine betaine.</text>
</comment>
<dbReference type="Proteomes" id="UP000266305">
    <property type="component" value="Unassembled WGS sequence"/>
</dbReference>
<dbReference type="Pfam" id="PF00440">
    <property type="entry name" value="TetR_N"/>
    <property type="match status" value="1"/>
</dbReference>
<dbReference type="GeneID" id="67445951"/>
<comment type="pathway">
    <text evidence="1 7">Amine and polyamine biosynthesis; betaine biosynthesis via choline pathway [regulation].</text>
</comment>
<dbReference type="HAMAP" id="MF_00768">
    <property type="entry name" value="HTH_type_BetI"/>
    <property type="match status" value="1"/>
</dbReference>
<dbReference type="PANTHER" id="PTHR30055">
    <property type="entry name" value="HTH-TYPE TRANSCRIPTIONAL REGULATOR RUTR"/>
    <property type="match status" value="1"/>
</dbReference>
<dbReference type="GO" id="GO:0045892">
    <property type="term" value="P:negative regulation of DNA-templated transcription"/>
    <property type="evidence" value="ECO:0007669"/>
    <property type="project" value="UniProtKB-UniRule"/>
</dbReference>
<feature type="domain" description="HTH tetR-type" evidence="9">
    <location>
        <begin position="8"/>
        <end position="68"/>
    </location>
</feature>
<protein>
    <recommendedName>
        <fullName evidence="7">HTH-type transcriptional regulator BetI</fullName>
    </recommendedName>
</protein>
<dbReference type="SUPFAM" id="SSF48498">
    <property type="entry name" value="Tetracyclin repressor-like, C-terminal domain"/>
    <property type="match status" value="1"/>
</dbReference>
<dbReference type="EMBL" id="QWGP01000023">
    <property type="protein sequence ID" value="RHZ92544.1"/>
    <property type="molecule type" value="Genomic_DNA"/>
</dbReference>
<dbReference type="GO" id="GO:0019285">
    <property type="term" value="P:glycine betaine biosynthetic process from choline"/>
    <property type="evidence" value="ECO:0007669"/>
    <property type="project" value="UniProtKB-UniRule"/>
</dbReference>
<comment type="caution">
    <text evidence="10">The sequence shown here is derived from an EMBL/GenBank/DDBJ whole genome shotgun (WGS) entry which is preliminary data.</text>
</comment>
<sequence length="194" mass="20730">MPKLGMEPIRKAALVKATIVEIGRAGSLDVTVSQIAKRAGMSSALAHHYFGGKEALFIAAMRHVLSLYGAEVRGALLGAETPAARITAILQASFSATNFRREVVGAWLNFYVLAQTAPQARRLLAIYQRRLRSNLLVGLRPLAGERAADLADGLGALIDGLYLREVLKEGPPDSAAAVACARAYLNAHLKECPL</sequence>
<dbReference type="GO" id="GO:0003700">
    <property type="term" value="F:DNA-binding transcription factor activity"/>
    <property type="evidence" value="ECO:0007669"/>
    <property type="project" value="UniProtKB-UniRule"/>
</dbReference>
<accession>A0AAX1UIA0</accession>
<evidence type="ECO:0000256" key="1">
    <source>
        <dbReference type="ARBA" id="ARBA00004719"/>
    </source>
</evidence>
<evidence type="ECO:0000256" key="6">
    <source>
        <dbReference type="ARBA" id="ARBA00024936"/>
    </source>
</evidence>
<dbReference type="PANTHER" id="PTHR30055:SF234">
    <property type="entry name" value="HTH-TYPE TRANSCRIPTIONAL REGULATOR BETI"/>
    <property type="match status" value="1"/>
</dbReference>
<keyword evidence="4 7" id="KW-0238">DNA-binding</keyword>
<dbReference type="NCBIfam" id="NF001978">
    <property type="entry name" value="PRK00767.1"/>
    <property type="match status" value="1"/>
</dbReference>
<evidence type="ECO:0000313" key="11">
    <source>
        <dbReference type="Proteomes" id="UP000266305"/>
    </source>
</evidence>
<feature type="DNA-binding region" description="H-T-H motif" evidence="7 8">
    <location>
        <begin position="31"/>
        <end position="50"/>
    </location>
</feature>
<dbReference type="InterPro" id="IPR001647">
    <property type="entry name" value="HTH_TetR"/>
</dbReference>
<dbReference type="InterPro" id="IPR050109">
    <property type="entry name" value="HTH-type_TetR-like_transc_reg"/>
</dbReference>
<dbReference type="AlphaFoldDB" id="A0AAX1UIA0"/>
<dbReference type="InterPro" id="IPR009057">
    <property type="entry name" value="Homeodomain-like_sf"/>
</dbReference>
<dbReference type="RefSeq" id="WP_011337292.1">
    <property type="nucleotide sequence ID" value="NZ_BJXO01000008.1"/>
</dbReference>
<gene>
    <name evidence="7 10" type="primary">betI</name>
    <name evidence="10" type="ORF">D1114_17260</name>
</gene>
<reference evidence="10 11" key="1">
    <citation type="submission" date="2018-08" db="EMBL/GenBank/DDBJ databases">
        <title>Draft genome sequence of Rhodobacter sphaeroides FY.</title>
        <authorList>
            <person name="Rayyan A."/>
            <person name="Meyer T.E."/>
            <person name="Kyndt J.A."/>
        </authorList>
    </citation>
    <scope>NUCLEOTIDE SEQUENCE [LARGE SCALE GENOMIC DNA]</scope>
    <source>
        <strain evidence="10 11">FY</strain>
    </source>
</reference>
<dbReference type="InterPro" id="IPR036271">
    <property type="entry name" value="Tet_transcr_reg_TetR-rel_C_sf"/>
</dbReference>
<proteinExistence type="inferred from homology"/>
<evidence type="ECO:0000259" key="9">
    <source>
        <dbReference type="PROSITE" id="PS50977"/>
    </source>
</evidence>
<evidence type="ECO:0000256" key="3">
    <source>
        <dbReference type="ARBA" id="ARBA00023015"/>
    </source>
</evidence>
<keyword evidence="5 7" id="KW-0804">Transcription</keyword>
<evidence type="ECO:0000256" key="2">
    <source>
        <dbReference type="ARBA" id="ARBA00022491"/>
    </source>
</evidence>
<evidence type="ECO:0000313" key="10">
    <source>
        <dbReference type="EMBL" id="RHZ92544.1"/>
    </source>
</evidence>
<keyword evidence="2 7" id="KW-0678">Repressor</keyword>
<evidence type="ECO:0000256" key="4">
    <source>
        <dbReference type="ARBA" id="ARBA00023125"/>
    </source>
</evidence>
<dbReference type="PROSITE" id="PS50977">
    <property type="entry name" value="HTH_TETR_2"/>
    <property type="match status" value="1"/>
</dbReference>
<dbReference type="SUPFAM" id="SSF46689">
    <property type="entry name" value="Homeodomain-like"/>
    <property type="match status" value="1"/>
</dbReference>
<dbReference type="Gene3D" id="1.10.357.10">
    <property type="entry name" value="Tetracycline Repressor, domain 2"/>
    <property type="match status" value="1"/>
</dbReference>
<dbReference type="Pfam" id="PF13977">
    <property type="entry name" value="TetR_C_6"/>
    <property type="match status" value="1"/>
</dbReference>
<comment type="function">
    <text evidence="7">Repressor involved in choline regulation of the bet genes.</text>
</comment>
<evidence type="ECO:0000256" key="5">
    <source>
        <dbReference type="ARBA" id="ARBA00023163"/>
    </source>
</evidence>
<keyword evidence="3 7" id="KW-0805">Transcription regulation</keyword>
<dbReference type="NCBIfam" id="TIGR03384">
    <property type="entry name" value="betaine_BetI"/>
    <property type="match status" value="1"/>
</dbReference>
<evidence type="ECO:0000256" key="7">
    <source>
        <dbReference type="HAMAP-Rule" id="MF_00768"/>
    </source>
</evidence>
<dbReference type="GO" id="GO:0000976">
    <property type="term" value="F:transcription cis-regulatory region binding"/>
    <property type="evidence" value="ECO:0007669"/>
    <property type="project" value="TreeGrafter"/>
</dbReference>
<name>A0AAX1UIA0_CERSP</name>
<organism evidence="10 11">
    <name type="scientific">Cereibacter sphaeroides</name>
    <name type="common">Rhodobacter sphaeroides</name>
    <dbReference type="NCBI Taxonomy" id="1063"/>
    <lineage>
        <taxon>Bacteria</taxon>
        <taxon>Pseudomonadati</taxon>
        <taxon>Pseudomonadota</taxon>
        <taxon>Alphaproteobacteria</taxon>
        <taxon>Rhodobacterales</taxon>
        <taxon>Paracoccaceae</taxon>
        <taxon>Cereibacter</taxon>
    </lineage>
</organism>